<dbReference type="AlphaFoldDB" id="A0A3B6FU44"/>
<dbReference type="InterPro" id="IPR023214">
    <property type="entry name" value="HAD_sf"/>
</dbReference>
<dbReference type="Gramene" id="TraesWEE_scaffold_090061_01G000100.1">
    <property type="protein sequence ID" value="TraesWEE_scaffold_090061_01G000100.1"/>
    <property type="gene ID" value="TraesWEE_scaffold_090061_01G000100"/>
</dbReference>
<dbReference type="STRING" id="4565.A0A3B6FU44"/>
<dbReference type="GO" id="GO:0005634">
    <property type="term" value="C:nucleus"/>
    <property type="evidence" value="ECO:0000318"/>
    <property type="project" value="GO_Central"/>
</dbReference>
<evidence type="ECO:0000256" key="9">
    <source>
        <dbReference type="ARBA" id="ARBA00032039"/>
    </source>
</evidence>
<dbReference type="SMART" id="SM00213">
    <property type="entry name" value="UBQ"/>
    <property type="match status" value="1"/>
</dbReference>
<keyword evidence="6" id="KW-0460">Magnesium</keyword>
<name>A0A3B6FU44_WHEAT</name>
<dbReference type="GO" id="GO:0004722">
    <property type="term" value="F:protein serine/threonine phosphatase activity"/>
    <property type="evidence" value="ECO:0000318"/>
    <property type="project" value="GO_Central"/>
</dbReference>
<feature type="compositionally biased region" description="Low complexity" evidence="12">
    <location>
        <begin position="1"/>
        <end position="12"/>
    </location>
</feature>
<evidence type="ECO:0000256" key="10">
    <source>
        <dbReference type="ARBA" id="ARBA00047761"/>
    </source>
</evidence>
<dbReference type="SUPFAM" id="SSF54236">
    <property type="entry name" value="Ubiquitin-like"/>
    <property type="match status" value="1"/>
</dbReference>
<evidence type="ECO:0000259" key="14">
    <source>
        <dbReference type="PROSITE" id="PS50969"/>
    </source>
</evidence>
<dbReference type="PANTHER" id="PTHR48493">
    <property type="entry name" value="UBIQUITIN-LIKE DOMAIN-CONTAINING CTD PHOSPHATASE 1"/>
    <property type="match status" value="1"/>
</dbReference>
<dbReference type="SMR" id="A0A3B6FU44"/>
<comment type="catalytic activity">
    <reaction evidence="11">
        <text>O-phospho-L-threonyl-[protein] + H2O = L-threonyl-[protein] + phosphate</text>
        <dbReference type="Rhea" id="RHEA:47004"/>
        <dbReference type="Rhea" id="RHEA-COMP:11060"/>
        <dbReference type="Rhea" id="RHEA-COMP:11605"/>
        <dbReference type="ChEBI" id="CHEBI:15377"/>
        <dbReference type="ChEBI" id="CHEBI:30013"/>
        <dbReference type="ChEBI" id="CHEBI:43474"/>
        <dbReference type="ChEBI" id="CHEBI:61977"/>
        <dbReference type="EC" id="3.1.3.16"/>
    </reaction>
</comment>
<dbReference type="PROSITE" id="PS50969">
    <property type="entry name" value="FCP1"/>
    <property type="match status" value="1"/>
</dbReference>
<evidence type="ECO:0000256" key="5">
    <source>
        <dbReference type="ARBA" id="ARBA00022801"/>
    </source>
</evidence>
<dbReference type="PROSITE" id="PS50053">
    <property type="entry name" value="UBIQUITIN_2"/>
    <property type="match status" value="1"/>
</dbReference>
<keyword evidence="7" id="KW-0904">Protein phosphatase</keyword>
<dbReference type="Gramene" id="TraesROB_scaffold_023155_01G000100.1">
    <property type="protein sequence ID" value="TraesROB_scaffold_023155_01G000100.1"/>
    <property type="gene ID" value="TraesROB_scaffold_023155_01G000100"/>
</dbReference>
<keyword evidence="16" id="KW-1185">Reference proteome</keyword>
<dbReference type="Gramene" id="TraesSYM3B03G01739570.1">
    <property type="protein sequence ID" value="TraesSYM3B03G01739570.1"/>
    <property type="gene ID" value="TraesSYM3B03G01739570"/>
</dbReference>
<dbReference type="OrthoDB" id="1711508at2759"/>
<dbReference type="CDD" id="cd01813">
    <property type="entry name" value="Ubl_UBLCP1"/>
    <property type="match status" value="1"/>
</dbReference>
<evidence type="ECO:0000256" key="3">
    <source>
        <dbReference type="ARBA" id="ARBA00013081"/>
    </source>
</evidence>
<evidence type="ECO:0000256" key="8">
    <source>
        <dbReference type="ARBA" id="ARBA00023242"/>
    </source>
</evidence>
<dbReference type="GO" id="GO:0090364">
    <property type="term" value="P:regulation of proteasome assembly"/>
    <property type="evidence" value="ECO:0000318"/>
    <property type="project" value="GO_Central"/>
</dbReference>
<comment type="catalytic activity">
    <reaction evidence="10">
        <text>O-phospho-L-seryl-[protein] + H2O = L-seryl-[protein] + phosphate</text>
        <dbReference type="Rhea" id="RHEA:20629"/>
        <dbReference type="Rhea" id="RHEA-COMP:9863"/>
        <dbReference type="Rhea" id="RHEA-COMP:11604"/>
        <dbReference type="ChEBI" id="CHEBI:15377"/>
        <dbReference type="ChEBI" id="CHEBI:29999"/>
        <dbReference type="ChEBI" id="CHEBI:43474"/>
        <dbReference type="ChEBI" id="CHEBI:83421"/>
        <dbReference type="EC" id="3.1.3.16"/>
    </reaction>
</comment>
<feature type="region of interest" description="Disordered" evidence="12">
    <location>
        <begin position="1"/>
        <end position="23"/>
    </location>
</feature>
<dbReference type="SMART" id="SM00577">
    <property type="entry name" value="CPDc"/>
    <property type="match status" value="1"/>
</dbReference>
<dbReference type="Gramene" id="TraesPARA_EIv1.0_0946700.1">
    <property type="protein sequence ID" value="TraesPARA_EIv1.0_0946700.1.CDS"/>
    <property type="gene ID" value="TraesPARA_EIv1.0_0946700"/>
</dbReference>
<evidence type="ECO:0000256" key="1">
    <source>
        <dbReference type="ARBA" id="ARBA00001946"/>
    </source>
</evidence>
<reference evidence="15" key="1">
    <citation type="submission" date="2018-08" db="EMBL/GenBank/DDBJ databases">
        <authorList>
            <person name="Rossello M."/>
        </authorList>
    </citation>
    <scope>NUCLEOTIDE SEQUENCE [LARGE SCALE GENOMIC DNA]</scope>
    <source>
        <strain evidence="15">cv. Chinese Spring</strain>
    </source>
</reference>
<accession>A0A3B6FU44</accession>
<dbReference type="Pfam" id="PF00240">
    <property type="entry name" value="ubiquitin"/>
    <property type="match status" value="1"/>
</dbReference>
<evidence type="ECO:0000256" key="4">
    <source>
        <dbReference type="ARBA" id="ARBA00022723"/>
    </source>
</evidence>
<evidence type="ECO:0000256" key="7">
    <source>
        <dbReference type="ARBA" id="ARBA00022912"/>
    </source>
</evidence>
<dbReference type="Proteomes" id="UP000019116">
    <property type="component" value="Chromosome 3B"/>
</dbReference>
<dbReference type="InterPro" id="IPR004274">
    <property type="entry name" value="FCP1_dom"/>
</dbReference>
<dbReference type="GO" id="GO:0046872">
    <property type="term" value="F:metal ion binding"/>
    <property type="evidence" value="ECO:0007669"/>
    <property type="project" value="UniProtKB-KW"/>
</dbReference>
<evidence type="ECO:0000313" key="15">
    <source>
        <dbReference type="EnsemblPlants" id="TraesCS3B02G418100.1"/>
    </source>
</evidence>
<dbReference type="Gramene" id="TraesARI3B03G01746240.1">
    <property type="protein sequence ID" value="TraesARI3B03G01746240.1"/>
    <property type="gene ID" value="TraesARI3B03G01746240"/>
</dbReference>
<evidence type="ECO:0000256" key="11">
    <source>
        <dbReference type="ARBA" id="ARBA00048336"/>
    </source>
</evidence>
<dbReference type="Gramene" id="TraesCS3B02G418100.1">
    <property type="protein sequence ID" value="TraesCS3B02G418100.1"/>
    <property type="gene ID" value="TraesCS3B02G418100"/>
</dbReference>
<reference evidence="15" key="2">
    <citation type="submission" date="2018-10" db="UniProtKB">
        <authorList>
            <consortium name="EnsemblPlants"/>
        </authorList>
    </citation>
    <scope>IDENTIFICATION</scope>
</reference>
<dbReference type="Gramene" id="TraesCAD_scaffold_085477_01G000100.1">
    <property type="protein sequence ID" value="TraesCAD_scaffold_085477_01G000100.1"/>
    <property type="gene ID" value="TraesCAD_scaffold_085477_01G000100"/>
</dbReference>
<dbReference type="InterPro" id="IPR029071">
    <property type="entry name" value="Ubiquitin-like_domsf"/>
</dbReference>
<evidence type="ECO:0000313" key="16">
    <source>
        <dbReference type="Proteomes" id="UP000019116"/>
    </source>
</evidence>
<dbReference type="Pfam" id="PF03031">
    <property type="entry name" value="NIF"/>
    <property type="match status" value="1"/>
</dbReference>
<dbReference type="Gramene" id="TraesSTA3B03G01707180.1">
    <property type="protein sequence ID" value="TraesSTA3B03G01707180.1"/>
    <property type="gene ID" value="TraesSTA3B03G01707180"/>
</dbReference>
<dbReference type="Gramene" id="TraesNOR3B03G01740780.1">
    <property type="protein sequence ID" value="TraesNOR3B03G01740780.1"/>
    <property type="gene ID" value="TraesNOR3B03G01740780"/>
</dbReference>
<dbReference type="SUPFAM" id="SSF56784">
    <property type="entry name" value="HAD-like"/>
    <property type="match status" value="1"/>
</dbReference>
<dbReference type="Gramene" id="TraesKAR3B01G0435140.1">
    <property type="protein sequence ID" value="cds.TraesKAR3B01G0435140.1"/>
    <property type="gene ID" value="TraesKAR3B01G0435140"/>
</dbReference>
<dbReference type="Gramene" id="TraesLDM3B03G01716140.1">
    <property type="protein sequence ID" value="TraesLDM3B03G01716140.1"/>
    <property type="gene ID" value="TraesLDM3B03G01716140"/>
</dbReference>
<sequence length="358" mass="41250">MSEASSSSAAAPAPAPPPAPALDPEAISLMAEEAPPEEITLVVKWSGKEYTVRAMGDDTLLELKRRICEFTDVLPKRQKLLYPKLILNDESVLLSSLPFKPNGKLTMIGTVEDEIFVDRPDDPEVLDDYEFFKDEVTAIKDNVLYKQKVKRRASQYKIKLLNPCRDGKRLLVLDIDYTLFDHRSPAENPLELMRPFLHEFLAAAYAEYDIMIWSATNMKWVQLKMEQLGVLSNPNYKITALLDHMAMITVHAPDKKVFDCKPLGVIWTKFPEHYSEKNTIMFDDLRRNFVMNPQNGLVIRPFKNASKNRGRDQELRKLTQYLLSIAELEDFSKLEHDGWESFMDETGKRRRRRDQPDG</sequence>
<keyword evidence="8" id="KW-0539">Nucleus</keyword>
<keyword evidence="4" id="KW-0479">Metal-binding</keyword>
<protein>
    <recommendedName>
        <fullName evidence="3">protein-serine/threonine phosphatase</fullName>
        <ecNumber evidence="3">3.1.3.16</ecNumber>
    </recommendedName>
    <alternativeName>
        <fullName evidence="9">Nuclear proteasome inhibitor UBLCP1</fullName>
    </alternativeName>
</protein>
<dbReference type="Gramene" id="TraesCLE_scaffold_092714_01G000100.1">
    <property type="protein sequence ID" value="TraesCLE_scaffold_092714_01G000100.1"/>
    <property type="gene ID" value="TraesCLE_scaffold_092714_01G000100"/>
</dbReference>
<dbReference type="InterPro" id="IPR011943">
    <property type="entry name" value="HAD-SF_hydro_IIID"/>
</dbReference>
<feature type="domain" description="Ubiquitin-like" evidence="13">
    <location>
        <begin position="39"/>
        <end position="108"/>
    </location>
</feature>
<keyword evidence="5" id="KW-0378">Hydrolase</keyword>
<dbReference type="Gramene" id="TraesCS3B03G1031700.1">
    <property type="protein sequence ID" value="TraesCS3B03G1031700.1.CDS"/>
    <property type="gene ID" value="TraesCS3B03G1031700"/>
</dbReference>
<proteinExistence type="predicted"/>
<comment type="cofactor">
    <cofactor evidence="1">
        <name>Mg(2+)</name>
        <dbReference type="ChEBI" id="CHEBI:18420"/>
    </cofactor>
</comment>
<evidence type="ECO:0000256" key="6">
    <source>
        <dbReference type="ARBA" id="ARBA00022842"/>
    </source>
</evidence>
<evidence type="ECO:0000256" key="2">
    <source>
        <dbReference type="ARBA" id="ARBA00004123"/>
    </source>
</evidence>
<dbReference type="EC" id="3.1.3.16" evidence="3"/>
<feature type="domain" description="FCP1 homology" evidence="14">
    <location>
        <begin position="164"/>
        <end position="325"/>
    </location>
</feature>
<evidence type="ECO:0000256" key="12">
    <source>
        <dbReference type="SAM" id="MobiDB-lite"/>
    </source>
</evidence>
<comment type="subcellular location">
    <subcellularLocation>
        <location evidence="2">Nucleus</location>
    </subcellularLocation>
</comment>
<dbReference type="NCBIfam" id="TIGR02245">
    <property type="entry name" value="HAD_IIID1"/>
    <property type="match status" value="1"/>
</dbReference>
<dbReference type="Gene3D" id="3.40.50.1000">
    <property type="entry name" value="HAD superfamily/HAD-like"/>
    <property type="match status" value="1"/>
</dbReference>
<dbReference type="InterPro" id="IPR051658">
    <property type="entry name" value="UBLCP1"/>
</dbReference>
<dbReference type="Gene3D" id="3.10.20.90">
    <property type="entry name" value="Phosphatidylinositol 3-kinase Catalytic Subunit, Chain A, domain 1"/>
    <property type="match status" value="1"/>
</dbReference>
<dbReference type="OMA" id="MEDEIIM"/>
<dbReference type="EnsemblPlants" id="TraesCS3B02G418100.1">
    <property type="protein sequence ID" value="TraesCS3B02G418100.1"/>
    <property type="gene ID" value="TraesCS3B02G418100"/>
</dbReference>
<dbReference type="PaxDb" id="4565-Traes_3B_6343D85F2.1"/>
<dbReference type="PANTHER" id="PTHR48493:SF1">
    <property type="entry name" value="UBIQUITIN-LIKE DOMAIN-CONTAINING CTD PHOSPHATASE 1"/>
    <property type="match status" value="1"/>
</dbReference>
<organism evidence="15">
    <name type="scientific">Triticum aestivum</name>
    <name type="common">Wheat</name>
    <dbReference type="NCBI Taxonomy" id="4565"/>
    <lineage>
        <taxon>Eukaryota</taxon>
        <taxon>Viridiplantae</taxon>
        <taxon>Streptophyta</taxon>
        <taxon>Embryophyta</taxon>
        <taxon>Tracheophyta</taxon>
        <taxon>Spermatophyta</taxon>
        <taxon>Magnoliopsida</taxon>
        <taxon>Liliopsida</taxon>
        <taxon>Poales</taxon>
        <taxon>Poaceae</taxon>
        <taxon>BOP clade</taxon>
        <taxon>Pooideae</taxon>
        <taxon>Triticodae</taxon>
        <taxon>Triticeae</taxon>
        <taxon>Triticinae</taxon>
        <taxon>Triticum</taxon>
    </lineage>
</organism>
<dbReference type="InterPro" id="IPR000626">
    <property type="entry name" value="Ubiquitin-like_dom"/>
</dbReference>
<dbReference type="InterPro" id="IPR036412">
    <property type="entry name" value="HAD-like_sf"/>
</dbReference>
<evidence type="ECO:0000259" key="13">
    <source>
        <dbReference type="PROSITE" id="PS50053"/>
    </source>
</evidence>